<proteinExistence type="predicted"/>
<dbReference type="InterPro" id="IPR004363">
    <property type="entry name" value="Methylgl_synth"/>
</dbReference>
<dbReference type="InterPro" id="IPR001206">
    <property type="entry name" value="Diacylglycerol_kinase_cat_dom"/>
</dbReference>
<dbReference type="InterPro" id="IPR016064">
    <property type="entry name" value="NAD/diacylglycerol_kinase_sf"/>
</dbReference>
<evidence type="ECO:0000259" key="1">
    <source>
        <dbReference type="PROSITE" id="PS50146"/>
    </source>
</evidence>
<name>A0A9W5RFL8_9ACTO</name>
<sequence length="342" mass="36372">MAAKTQTPYVIYNPAKVAKVHALRKMVTIAAAQAGLNEPVWLETTPKQPGTLQATQAVAAGASLVLAAGGDGTVRAVAAGLAGTGTPMAILPYGTGNLLSRNLQVPADNIQEAIDIAFFGLEDEIDIAWMKVSGFEGEPEALPEGTHITKQHKKFLEQRGFNPPSEDEYAFIVIAGQGWDGQMMSETNSTLKSRVGWGAYVVAGAKALTAPKMRTFLELDTGRKYVINSRSILFANCSSLMLGVVLAPDAELNDGMLDVATLETSDGLVGWADLFTKIAAQGLGIKNHVLPGTSGRLDFIQAATAHSLVKDAHPIQVDGDPLGNAREMRVRVDRKALRIRKG</sequence>
<dbReference type="OrthoDB" id="3171056at2"/>
<dbReference type="EMBL" id="AGWN01000001">
    <property type="protein sequence ID" value="EPD31425.1"/>
    <property type="molecule type" value="Genomic_DNA"/>
</dbReference>
<dbReference type="GO" id="GO:0008929">
    <property type="term" value="F:methylglyoxal synthase activity"/>
    <property type="evidence" value="ECO:0007669"/>
    <property type="project" value="InterPro"/>
</dbReference>
<dbReference type="Gene3D" id="2.60.200.40">
    <property type="match status" value="1"/>
</dbReference>
<dbReference type="RefSeq" id="WP_016444536.1">
    <property type="nucleotide sequence ID" value="NZ_KE150266.1"/>
</dbReference>
<gene>
    <name evidence="2" type="ORF">HMPREF9238_01196</name>
</gene>
<dbReference type="InterPro" id="IPR017438">
    <property type="entry name" value="ATP-NAD_kinase_N"/>
</dbReference>
<dbReference type="PANTHER" id="PTHR30492">
    <property type="entry name" value="METHYLGLYOXAL SYNTHASE"/>
    <property type="match status" value="1"/>
</dbReference>
<feature type="domain" description="DAGKc" evidence="1">
    <location>
        <begin position="3"/>
        <end position="134"/>
    </location>
</feature>
<dbReference type="Pfam" id="PF00781">
    <property type="entry name" value="DAGK_cat"/>
    <property type="match status" value="1"/>
</dbReference>
<dbReference type="Proteomes" id="UP000014387">
    <property type="component" value="Unassembled WGS sequence"/>
</dbReference>
<dbReference type="GO" id="GO:0019242">
    <property type="term" value="P:methylglyoxal biosynthetic process"/>
    <property type="evidence" value="ECO:0007669"/>
    <property type="project" value="InterPro"/>
</dbReference>
<dbReference type="GO" id="GO:0016301">
    <property type="term" value="F:kinase activity"/>
    <property type="evidence" value="ECO:0007669"/>
    <property type="project" value="InterPro"/>
</dbReference>
<keyword evidence="3" id="KW-1185">Reference proteome</keyword>
<dbReference type="PROSITE" id="PS50146">
    <property type="entry name" value="DAGK"/>
    <property type="match status" value="1"/>
</dbReference>
<dbReference type="AlphaFoldDB" id="A0A9W5RFL8"/>
<dbReference type="GO" id="GO:0005829">
    <property type="term" value="C:cytosol"/>
    <property type="evidence" value="ECO:0007669"/>
    <property type="project" value="TreeGrafter"/>
</dbReference>
<accession>A0A9W5RFL8</accession>
<dbReference type="Gene3D" id="3.40.50.10330">
    <property type="entry name" value="Probable inorganic polyphosphate/atp-NAD kinase, domain 1"/>
    <property type="match status" value="1"/>
</dbReference>
<dbReference type="PANTHER" id="PTHR30492:SF0">
    <property type="entry name" value="METHYLGLYOXAL SYNTHASE"/>
    <property type="match status" value="1"/>
</dbReference>
<organism evidence="2 3">
    <name type="scientific">Gleimia europaea ACS-120-V-Col10b</name>
    <dbReference type="NCBI Taxonomy" id="883069"/>
    <lineage>
        <taxon>Bacteria</taxon>
        <taxon>Bacillati</taxon>
        <taxon>Actinomycetota</taxon>
        <taxon>Actinomycetes</taxon>
        <taxon>Actinomycetales</taxon>
        <taxon>Actinomycetaceae</taxon>
        <taxon>Gleimia</taxon>
    </lineage>
</organism>
<comment type="caution">
    <text evidence="2">The sequence shown here is derived from an EMBL/GenBank/DDBJ whole genome shotgun (WGS) entry which is preliminary data.</text>
</comment>
<dbReference type="SUPFAM" id="SSF111331">
    <property type="entry name" value="NAD kinase/diacylglycerol kinase-like"/>
    <property type="match status" value="1"/>
</dbReference>
<protein>
    <recommendedName>
        <fullName evidence="1">DAGKc domain-containing protein</fullName>
    </recommendedName>
</protein>
<evidence type="ECO:0000313" key="2">
    <source>
        <dbReference type="EMBL" id="EPD31425.1"/>
    </source>
</evidence>
<evidence type="ECO:0000313" key="3">
    <source>
        <dbReference type="Proteomes" id="UP000014387"/>
    </source>
</evidence>
<reference evidence="2 3" key="1">
    <citation type="submission" date="2013-05" db="EMBL/GenBank/DDBJ databases">
        <title>The Genome Sequence of Actinomyces europaeus ACS-120-V-COL10B.</title>
        <authorList>
            <consortium name="The Broad Institute Genomics Platform"/>
            <person name="Earl A."/>
            <person name="Ward D."/>
            <person name="Feldgarden M."/>
            <person name="Gevers D."/>
            <person name="Saerens B."/>
            <person name="Vaneechoutte M."/>
            <person name="Walker B."/>
            <person name="Young S."/>
            <person name="Zeng Q."/>
            <person name="Gargeya S."/>
            <person name="Fitzgerald M."/>
            <person name="Haas B."/>
            <person name="Abouelleil A."/>
            <person name="Allen A.W."/>
            <person name="Alvarado L."/>
            <person name="Arachchi H.M."/>
            <person name="Berlin A.M."/>
            <person name="Chapman S.B."/>
            <person name="Gainer-Dewar J."/>
            <person name="Goldberg J."/>
            <person name="Griggs A."/>
            <person name="Gujja S."/>
            <person name="Hansen M."/>
            <person name="Howarth C."/>
            <person name="Imamovic A."/>
            <person name="Ireland A."/>
            <person name="Larimer J."/>
            <person name="McCowan C."/>
            <person name="Murphy C."/>
            <person name="Pearson M."/>
            <person name="Poon T.W."/>
            <person name="Priest M."/>
            <person name="Roberts A."/>
            <person name="Saif S."/>
            <person name="Shea T."/>
            <person name="Sisk P."/>
            <person name="Sykes S."/>
            <person name="Wortman J."/>
            <person name="Nusbaum C."/>
            <person name="Birren B."/>
        </authorList>
    </citation>
    <scope>NUCLEOTIDE SEQUENCE [LARGE SCALE GENOMIC DNA]</scope>
    <source>
        <strain evidence="2 3">ACS-120-V-Col10b</strain>
    </source>
</reference>